<dbReference type="PANTHER" id="PTHR41302:SF2">
    <property type="entry name" value="PRESPORE SPECIFIC TRANSCRIPTIONAL ACTIVATOR RSFA"/>
    <property type="match status" value="1"/>
</dbReference>
<proteinExistence type="predicted"/>
<protein>
    <recommendedName>
        <fullName evidence="6">RsfA family transcriptional regulator</fullName>
    </recommendedName>
</protein>
<dbReference type="InterPro" id="IPR017930">
    <property type="entry name" value="Myb_dom"/>
</dbReference>
<evidence type="ECO:0000259" key="2">
    <source>
        <dbReference type="PROSITE" id="PS50090"/>
    </source>
</evidence>
<dbReference type="RefSeq" id="WP_377935571.1">
    <property type="nucleotide sequence ID" value="NZ_JBHUMF010000030.1"/>
</dbReference>
<sequence length="154" mass="18042">MSRKEQWSEGEDKILSSTVQQFISKNKTKKAAFLEVSDKLGRTEAACAYRWNKVLKEKQLQKNEQPQDVLHEDSPKLSIEKCIVFLENLKDSANDREIKKLQIEKDNLLLEQKRLKTKLKNLKEKEIKMKQMLAILKEAEELNFNTNKISKSVH</sequence>
<gene>
    <name evidence="4" type="ORF">ACFSUL_11610</name>
</gene>
<keyword evidence="1" id="KW-0175">Coiled coil</keyword>
<accession>A0ABW5RSE1</accession>
<dbReference type="InterPro" id="IPR014243">
    <property type="entry name" value="RsfA-like"/>
</dbReference>
<dbReference type="PROSITE" id="PS50090">
    <property type="entry name" value="MYB_LIKE"/>
    <property type="match status" value="1"/>
</dbReference>
<dbReference type="InterPro" id="IPR009057">
    <property type="entry name" value="Homeodomain-like_sf"/>
</dbReference>
<reference evidence="5" key="1">
    <citation type="journal article" date="2019" name="Int. J. Syst. Evol. Microbiol.">
        <title>The Global Catalogue of Microorganisms (GCM) 10K type strain sequencing project: providing services to taxonomists for standard genome sequencing and annotation.</title>
        <authorList>
            <consortium name="The Broad Institute Genomics Platform"/>
            <consortium name="The Broad Institute Genome Sequencing Center for Infectious Disease"/>
            <person name="Wu L."/>
            <person name="Ma J."/>
        </authorList>
    </citation>
    <scope>NUCLEOTIDE SEQUENCE [LARGE SCALE GENOMIC DNA]</scope>
    <source>
        <strain evidence="5">KCTC 3913</strain>
    </source>
</reference>
<dbReference type="Pfam" id="PF13921">
    <property type="entry name" value="Myb_DNA-bind_6"/>
    <property type="match status" value="1"/>
</dbReference>
<dbReference type="InterPro" id="IPR001005">
    <property type="entry name" value="SANT/Myb"/>
</dbReference>
<comment type="caution">
    <text evidence="4">The sequence shown here is derived from an EMBL/GenBank/DDBJ whole genome shotgun (WGS) entry which is preliminary data.</text>
</comment>
<evidence type="ECO:0008006" key="6">
    <source>
        <dbReference type="Google" id="ProtNLM"/>
    </source>
</evidence>
<evidence type="ECO:0000259" key="3">
    <source>
        <dbReference type="PROSITE" id="PS51294"/>
    </source>
</evidence>
<evidence type="ECO:0000313" key="4">
    <source>
        <dbReference type="EMBL" id="MFD2681392.1"/>
    </source>
</evidence>
<keyword evidence="5" id="KW-1185">Reference proteome</keyword>
<dbReference type="EMBL" id="JBHUMF010000030">
    <property type="protein sequence ID" value="MFD2681392.1"/>
    <property type="molecule type" value="Genomic_DNA"/>
</dbReference>
<dbReference type="SUPFAM" id="SSF46689">
    <property type="entry name" value="Homeodomain-like"/>
    <property type="match status" value="1"/>
</dbReference>
<dbReference type="PANTHER" id="PTHR41302">
    <property type="entry name" value="PRESPORE-SPECIFIC TRANSCRIPTIONAL REGULATOR RSFA-RELATED"/>
    <property type="match status" value="1"/>
</dbReference>
<feature type="domain" description="Myb-like" evidence="2">
    <location>
        <begin position="1"/>
        <end position="55"/>
    </location>
</feature>
<organism evidence="4 5">
    <name type="scientific">Bacillus seohaeanensis</name>
    <dbReference type="NCBI Taxonomy" id="284580"/>
    <lineage>
        <taxon>Bacteria</taxon>
        <taxon>Bacillati</taxon>
        <taxon>Bacillota</taxon>
        <taxon>Bacilli</taxon>
        <taxon>Bacillales</taxon>
        <taxon>Bacillaceae</taxon>
        <taxon>Bacillus</taxon>
    </lineage>
</organism>
<evidence type="ECO:0000256" key="1">
    <source>
        <dbReference type="SAM" id="Coils"/>
    </source>
</evidence>
<dbReference type="Gene3D" id="1.10.10.60">
    <property type="entry name" value="Homeodomain-like"/>
    <property type="match status" value="1"/>
</dbReference>
<dbReference type="Proteomes" id="UP001597506">
    <property type="component" value="Unassembled WGS sequence"/>
</dbReference>
<dbReference type="PROSITE" id="PS51294">
    <property type="entry name" value="HTH_MYB"/>
    <property type="match status" value="1"/>
</dbReference>
<name>A0ABW5RSE1_9BACI</name>
<evidence type="ECO:0000313" key="5">
    <source>
        <dbReference type="Proteomes" id="UP001597506"/>
    </source>
</evidence>
<feature type="coiled-coil region" evidence="1">
    <location>
        <begin position="98"/>
        <end position="142"/>
    </location>
</feature>
<feature type="domain" description="HTH myb-type" evidence="3">
    <location>
        <begin position="1"/>
        <end position="59"/>
    </location>
</feature>